<dbReference type="InterPro" id="IPR012337">
    <property type="entry name" value="RNaseH-like_sf"/>
</dbReference>
<name>A0A7X6N214_9LACO</name>
<dbReference type="PROSITE" id="PS50879">
    <property type="entry name" value="RNASE_H_1"/>
    <property type="match status" value="1"/>
</dbReference>
<accession>A0A7X6N214</accession>
<dbReference type="SUPFAM" id="SSF53098">
    <property type="entry name" value="Ribonuclease H-like"/>
    <property type="match status" value="1"/>
</dbReference>
<dbReference type="AlphaFoldDB" id="A0A7X6N214"/>
<comment type="caution">
    <text evidence="2">The sequence shown here is derived from an EMBL/GenBank/DDBJ whole genome shotgun (WGS) entry which is preliminary data.</text>
</comment>
<sequence>MIKLYTDAATKGNPGPSAAGVLLVIDGQQIQLKHFLGTLSNHEAEFAATLFAFQQIPKYARSNETIFFFTDSKIVDQSLATNYAKHFQAYVDQINAIQDQFPLVVSQWLPERMNHGAHNLALQALHADNQ</sequence>
<organism evidence="2 3">
    <name type="scientific">Periweissella fabalis</name>
    <dbReference type="NCBI Taxonomy" id="1070421"/>
    <lineage>
        <taxon>Bacteria</taxon>
        <taxon>Bacillati</taxon>
        <taxon>Bacillota</taxon>
        <taxon>Bacilli</taxon>
        <taxon>Lactobacillales</taxon>
        <taxon>Lactobacillaceae</taxon>
        <taxon>Periweissella</taxon>
    </lineage>
</organism>
<dbReference type="EMBL" id="JAAXPN010000001">
    <property type="protein sequence ID" value="NKZ23249.1"/>
    <property type="molecule type" value="Genomic_DNA"/>
</dbReference>
<evidence type="ECO:0000313" key="3">
    <source>
        <dbReference type="Proteomes" id="UP000549765"/>
    </source>
</evidence>
<dbReference type="Pfam" id="PF13456">
    <property type="entry name" value="RVT_3"/>
    <property type="match status" value="1"/>
</dbReference>
<proteinExistence type="predicted"/>
<keyword evidence="3" id="KW-1185">Reference proteome</keyword>
<gene>
    <name evidence="2" type="ORF">HF964_00255</name>
</gene>
<dbReference type="Proteomes" id="UP000549765">
    <property type="component" value="Unassembled WGS sequence"/>
</dbReference>
<dbReference type="Gene3D" id="3.30.420.10">
    <property type="entry name" value="Ribonuclease H-like superfamily/Ribonuclease H"/>
    <property type="match status" value="1"/>
</dbReference>
<reference evidence="2 3" key="1">
    <citation type="submission" date="2020-04" db="EMBL/GenBank/DDBJ databases">
        <title>MicrobeNet Type strains.</title>
        <authorList>
            <person name="Nicholson A.C."/>
        </authorList>
    </citation>
    <scope>NUCLEOTIDE SEQUENCE [LARGE SCALE GENOMIC DNA]</scope>
    <source>
        <strain evidence="2 3">CCUG 61472</strain>
    </source>
</reference>
<dbReference type="RefSeq" id="WP_168721052.1">
    <property type="nucleotide sequence ID" value="NZ_JAAXPN010000001.1"/>
</dbReference>
<protein>
    <submittedName>
        <fullName evidence="2">Ribonuclease HI family protein</fullName>
    </submittedName>
</protein>
<dbReference type="InterPro" id="IPR036397">
    <property type="entry name" value="RNaseH_sf"/>
</dbReference>
<dbReference type="InterPro" id="IPR002156">
    <property type="entry name" value="RNaseH_domain"/>
</dbReference>
<evidence type="ECO:0000313" key="2">
    <source>
        <dbReference type="EMBL" id="NKZ23249.1"/>
    </source>
</evidence>
<dbReference type="CDD" id="cd09279">
    <property type="entry name" value="RNase_HI_like"/>
    <property type="match status" value="1"/>
</dbReference>
<feature type="domain" description="RNase H type-1" evidence="1">
    <location>
        <begin position="1"/>
        <end position="130"/>
    </location>
</feature>
<dbReference type="GO" id="GO:0003676">
    <property type="term" value="F:nucleic acid binding"/>
    <property type="evidence" value="ECO:0007669"/>
    <property type="project" value="InterPro"/>
</dbReference>
<evidence type="ECO:0000259" key="1">
    <source>
        <dbReference type="PROSITE" id="PS50879"/>
    </source>
</evidence>
<dbReference type="GO" id="GO:0004523">
    <property type="term" value="F:RNA-DNA hybrid ribonuclease activity"/>
    <property type="evidence" value="ECO:0007669"/>
    <property type="project" value="InterPro"/>
</dbReference>